<accession>A0A419S428</accession>
<dbReference type="RefSeq" id="WP_120182405.1">
    <property type="nucleotide sequence ID" value="NZ_CBINCU010000034.1"/>
</dbReference>
<dbReference type="AlphaFoldDB" id="A0A419S428"/>
<dbReference type="Proteomes" id="UP000283433">
    <property type="component" value="Unassembled WGS sequence"/>
</dbReference>
<proteinExistence type="predicted"/>
<dbReference type="EMBL" id="MBTA01000026">
    <property type="protein sequence ID" value="RKD14401.1"/>
    <property type="molecule type" value="Genomic_DNA"/>
</dbReference>
<sequence>MNKIFEITVHVMGDVSPKVVQVFFSKKDQEYELGLNYEPGLNLQKENPRVKFNNKGDIYQTAGTPLDSNTLRDISEQIKEFMDD</sequence>
<organism evidence="1 2">
    <name type="scientific">Pelobium manganitolerans</name>
    <dbReference type="NCBI Taxonomy" id="1842495"/>
    <lineage>
        <taxon>Bacteria</taxon>
        <taxon>Pseudomonadati</taxon>
        <taxon>Bacteroidota</taxon>
        <taxon>Sphingobacteriia</taxon>
        <taxon>Sphingobacteriales</taxon>
        <taxon>Sphingobacteriaceae</taxon>
        <taxon>Pelobium</taxon>
    </lineage>
</organism>
<gene>
    <name evidence="1" type="ORF">BCY91_07960</name>
</gene>
<evidence type="ECO:0000313" key="1">
    <source>
        <dbReference type="EMBL" id="RKD14401.1"/>
    </source>
</evidence>
<keyword evidence="2" id="KW-1185">Reference proteome</keyword>
<protein>
    <submittedName>
        <fullName evidence="1">Uncharacterized protein</fullName>
    </submittedName>
</protein>
<reference evidence="1 2" key="1">
    <citation type="submission" date="2016-07" db="EMBL/GenBank/DDBJ databases">
        <title>Genome of Pelobium manganitolerans.</title>
        <authorList>
            <person name="Wu S."/>
            <person name="Wang G."/>
        </authorList>
    </citation>
    <scope>NUCLEOTIDE SEQUENCE [LARGE SCALE GENOMIC DNA]</scope>
    <source>
        <strain evidence="1 2">YS-25</strain>
    </source>
</reference>
<name>A0A419S428_9SPHI</name>
<comment type="caution">
    <text evidence="1">The sequence shown here is derived from an EMBL/GenBank/DDBJ whole genome shotgun (WGS) entry which is preliminary data.</text>
</comment>
<evidence type="ECO:0000313" key="2">
    <source>
        <dbReference type="Proteomes" id="UP000283433"/>
    </source>
</evidence>